<dbReference type="EMBL" id="FMPG01000017">
    <property type="protein sequence ID" value="SCT42540.1"/>
    <property type="molecule type" value="Genomic_DNA"/>
</dbReference>
<dbReference type="Proteomes" id="UP000095768">
    <property type="component" value="Unassembled WGS sequence"/>
</dbReference>
<evidence type="ECO:0000313" key="1">
    <source>
        <dbReference type="EMBL" id="SCT42540.1"/>
    </source>
</evidence>
<protein>
    <submittedName>
        <fullName evidence="1">Uncharacterized protein</fullName>
    </submittedName>
</protein>
<reference evidence="1 4" key="2">
    <citation type="submission" date="2016-09" db="EMBL/GenBank/DDBJ databases">
        <authorList>
            <consortium name="Pathogen Informatics"/>
        </authorList>
    </citation>
    <scope>NUCLEOTIDE SEQUENCE [LARGE SCALE GENOMIC DNA]</scope>
    <source>
        <strain evidence="1 4">82B</strain>
    </source>
</reference>
<dbReference type="RefSeq" id="WP_069996584.1">
    <property type="nucleotide sequence ID" value="NZ_FMPG01000017.1"/>
</dbReference>
<accession>A0A1D4RH99</accession>
<proteinExistence type="predicted"/>
<dbReference type="Proteomes" id="UP000095412">
    <property type="component" value="Unassembled WGS sequence"/>
</dbReference>
<reference evidence="2 3" key="1">
    <citation type="submission" date="2016-09" db="EMBL/GenBank/DDBJ databases">
        <authorList>
            <consortium name="Pathogen Informatics"/>
            <person name="Sun Q."/>
            <person name="Inoue M."/>
        </authorList>
    </citation>
    <scope>NUCLEOTIDE SEQUENCE [LARGE SCALE GENOMIC DNA]</scope>
    <source>
        <strain evidence="2 3">82C</strain>
    </source>
</reference>
<evidence type="ECO:0000313" key="4">
    <source>
        <dbReference type="Proteomes" id="UP000095768"/>
    </source>
</evidence>
<name>A0A1D4RH99_9STAP</name>
<evidence type="ECO:0000313" key="2">
    <source>
        <dbReference type="EMBL" id="SCT46643.1"/>
    </source>
</evidence>
<organism evidence="1 4">
    <name type="scientific">Staphylococcus caeli</name>
    <dbReference type="NCBI Taxonomy" id="2201815"/>
    <lineage>
        <taxon>Bacteria</taxon>
        <taxon>Bacillati</taxon>
        <taxon>Bacillota</taxon>
        <taxon>Bacilli</taxon>
        <taxon>Bacillales</taxon>
        <taxon>Staphylococcaceae</taxon>
        <taxon>Staphylococcus</taxon>
    </lineage>
</organism>
<sequence>MKLTTIRTLMDALEGNWDELIISHNKDKYFWECLIPYSFNKENIDLLRDKVYENDPNLSFNIQPYSNNCKANLTLENKNLNIVIDMNISVFWTKRGITLTIVDLNIINNKELALSKYKKYYKNFLCTLESYARHINVDVIRFNIRPYLNPVVKNEFIIPIEMDDDELKEIVQMVDNYGEINSIFKWIILLSLKYHKFYDVFDGSEYYKTEIYKKADNYLLKDKDIPIYGRERKRQKLYKNSFELIMNDRYLYKVFNENSKNRIIYKRLSAFM</sequence>
<dbReference type="AlphaFoldDB" id="A0A1D4RH99"/>
<gene>
    <name evidence="1" type="ORF">SAMEA2297795_02477</name>
    <name evidence="2" type="ORF">SAMEA2297796_02457</name>
</gene>
<dbReference type="EMBL" id="FMPI01000028">
    <property type="protein sequence ID" value="SCT46643.1"/>
    <property type="molecule type" value="Genomic_DNA"/>
</dbReference>
<evidence type="ECO:0000313" key="3">
    <source>
        <dbReference type="Proteomes" id="UP000095412"/>
    </source>
</evidence>
<keyword evidence="3" id="KW-1185">Reference proteome</keyword>